<dbReference type="Gene3D" id="3.40.630.30">
    <property type="match status" value="1"/>
</dbReference>
<dbReference type="InterPro" id="IPR050832">
    <property type="entry name" value="Bact_Acetyltransf"/>
</dbReference>
<organism evidence="4 5">
    <name type="scientific">Hydrogenophaga borbori</name>
    <dbReference type="NCBI Taxonomy" id="2294117"/>
    <lineage>
        <taxon>Bacteria</taxon>
        <taxon>Pseudomonadati</taxon>
        <taxon>Pseudomonadota</taxon>
        <taxon>Betaproteobacteria</taxon>
        <taxon>Burkholderiales</taxon>
        <taxon>Comamonadaceae</taxon>
        <taxon>Hydrogenophaga</taxon>
    </lineage>
</organism>
<dbReference type="AlphaFoldDB" id="A0A372EH12"/>
<name>A0A372EH12_9BURK</name>
<evidence type="ECO:0000259" key="3">
    <source>
        <dbReference type="PROSITE" id="PS51186"/>
    </source>
</evidence>
<sequence length="155" mass="16965">MAPHIRSATTNDAADICAVIRRSITECCVDDHQGDAELLKSWLRNKTVASVEAWLRDHEAHCIVGERDGAVHGFGMSRGDQILLCYVTPEARFTGLGKALLQTLERRAAAQGLSTLRLDSTRTAEAFYRRNGFLPTGPAVQAFGLRGQPMSKAVR</sequence>
<dbReference type="InterPro" id="IPR016181">
    <property type="entry name" value="Acyl_CoA_acyltransferase"/>
</dbReference>
<dbReference type="SUPFAM" id="SSF55729">
    <property type="entry name" value="Acyl-CoA N-acyltransferases (Nat)"/>
    <property type="match status" value="1"/>
</dbReference>
<keyword evidence="2" id="KW-0012">Acyltransferase</keyword>
<accession>A0A372EH12</accession>
<protein>
    <submittedName>
        <fullName evidence="4">GNAT family N-acetyltransferase</fullName>
    </submittedName>
</protein>
<dbReference type="Proteomes" id="UP000261931">
    <property type="component" value="Unassembled WGS sequence"/>
</dbReference>
<dbReference type="Pfam" id="PF13673">
    <property type="entry name" value="Acetyltransf_10"/>
    <property type="match status" value="1"/>
</dbReference>
<evidence type="ECO:0000256" key="1">
    <source>
        <dbReference type="ARBA" id="ARBA00022679"/>
    </source>
</evidence>
<evidence type="ECO:0000256" key="2">
    <source>
        <dbReference type="ARBA" id="ARBA00023315"/>
    </source>
</evidence>
<comment type="caution">
    <text evidence="4">The sequence shown here is derived from an EMBL/GenBank/DDBJ whole genome shotgun (WGS) entry which is preliminary data.</text>
</comment>
<proteinExistence type="predicted"/>
<keyword evidence="1 4" id="KW-0808">Transferase</keyword>
<keyword evidence="5" id="KW-1185">Reference proteome</keyword>
<dbReference type="RefSeq" id="WP_116960007.1">
    <property type="nucleotide sequence ID" value="NZ_QVLS01000010.1"/>
</dbReference>
<dbReference type="PANTHER" id="PTHR43877">
    <property type="entry name" value="AMINOALKYLPHOSPHONATE N-ACETYLTRANSFERASE-RELATED-RELATED"/>
    <property type="match status" value="1"/>
</dbReference>
<dbReference type="CDD" id="cd04301">
    <property type="entry name" value="NAT_SF"/>
    <property type="match status" value="1"/>
</dbReference>
<dbReference type="EMBL" id="QVLS01000010">
    <property type="protein sequence ID" value="RFP77601.1"/>
    <property type="molecule type" value="Genomic_DNA"/>
</dbReference>
<feature type="domain" description="N-acetyltransferase" evidence="3">
    <location>
        <begin position="3"/>
        <end position="155"/>
    </location>
</feature>
<dbReference type="GO" id="GO:0016747">
    <property type="term" value="F:acyltransferase activity, transferring groups other than amino-acyl groups"/>
    <property type="evidence" value="ECO:0007669"/>
    <property type="project" value="InterPro"/>
</dbReference>
<dbReference type="PANTHER" id="PTHR43877:SF2">
    <property type="entry name" value="AMINOALKYLPHOSPHONATE N-ACETYLTRANSFERASE-RELATED"/>
    <property type="match status" value="1"/>
</dbReference>
<gene>
    <name evidence="4" type="ORF">DY262_15450</name>
</gene>
<dbReference type="InterPro" id="IPR000182">
    <property type="entry name" value="GNAT_dom"/>
</dbReference>
<evidence type="ECO:0000313" key="5">
    <source>
        <dbReference type="Proteomes" id="UP000261931"/>
    </source>
</evidence>
<evidence type="ECO:0000313" key="4">
    <source>
        <dbReference type="EMBL" id="RFP77601.1"/>
    </source>
</evidence>
<reference evidence="4 5" key="1">
    <citation type="submission" date="2018-08" db="EMBL/GenBank/DDBJ databases">
        <title>Hydrogenophaga sp. LA-38 isolated from sludge.</title>
        <authorList>
            <person name="Im W.-T."/>
        </authorList>
    </citation>
    <scope>NUCLEOTIDE SEQUENCE [LARGE SCALE GENOMIC DNA]</scope>
    <source>
        <strain evidence="4 5">LA-38</strain>
    </source>
</reference>
<dbReference type="PROSITE" id="PS51186">
    <property type="entry name" value="GNAT"/>
    <property type="match status" value="1"/>
</dbReference>